<dbReference type="Pfam" id="PF03106">
    <property type="entry name" value="WRKY"/>
    <property type="match status" value="1"/>
</dbReference>
<reference evidence="8" key="2">
    <citation type="submission" date="2021-12" db="EMBL/GenBank/DDBJ databases">
        <title>Resequencing data analysis of finger millet.</title>
        <authorList>
            <person name="Hatakeyama M."/>
            <person name="Aluri S."/>
            <person name="Balachadran M.T."/>
            <person name="Sivarajan S.R."/>
            <person name="Poveda L."/>
            <person name="Shimizu-Inatsugi R."/>
            <person name="Schlapbach R."/>
            <person name="Sreeman S.M."/>
            <person name="Shimizu K.K."/>
        </authorList>
    </citation>
    <scope>NUCLEOTIDE SEQUENCE</scope>
</reference>
<comment type="caution">
    <text evidence="8">The sequence shown here is derived from an EMBL/GenBank/DDBJ whole genome shotgun (WGS) entry which is preliminary data.</text>
</comment>
<name>A0AAV5DW88_ELECO</name>
<evidence type="ECO:0000313" key="9">
    <source>
        <dbReference type="Proteomes" id="UP001054889"/>
    </source>
</evidence>
<dbReference type="SUPFAM" id="SSF118290">
    <property type="entry name" value="WRKY DNA-binding domain"/>
    <property type="match status" value="1"/>
</dbReference>
<keyword evidence="4" id="KW-0804">Transcription</keyword>
<evidence type="ECO:0000256" key="2">
    <source>
        <dbReference type="ARBA" id="ARBA00023015"/>
    </source>
</evidence>
<dbReference type="PROSITE" id="PS50811">
    <property type="entry name" value="WRKY"/>
    <property type="match status" value="1"/>
</dbReference>
<dbReference type="EMBL" id="BQKI01000071">
    <property type="protein sequence ID" value="GJN14722.1"/>
    <property type="molecule type" value="Genomic_DNA"/>
</dbReference>
<evidence type="ECO:0000256" key="6">
    <source>
        <dbReference type="SAM" id="MobiDB-lite"/>
    </source>
</evidence>
<evidence type="ECO:0000259" key="7">
    <source>
        <dbReference type="PROSITE" id="PS50811"/>
    </source>
</evidence>
<evidence type="ECO:0000256" key="4">
    <source>
        <dbReference type="ARBA" id="ARBA00023163"/>
    </source>
</evidence>
<evidence type="ECO:0000256" key="3">
    <source>
        <dbReference type="ARBA" id="ARBA00023125"/>
    </source>
</evidence>
<dbReference type="InterPro" id="IPR036576">
    <property type="entry name" value="WRKY_dom_sf"/>
</dbReference>
<reference evidence="8" key="1">
    <citation type="journal article" date="2018" name="DNA Res.">
        <title>Multiple hybrid de novo genome assembly of finger millet, an orphan allotetraploid crop.</title>
        <authorList>
            <person name="Hatakeyama M."/>
            <person name="Aluri S."/>
            <person name="Balachadran M.T."/>
            <person name="Sivarajan S.R."/>
            <person name="Patrignani A."/>
            <person name="Gruter S."/>
            <person name="Poveda L."/>
            <person name="Shimizu-Inatsugi R."/>
            <person name="Baeten J."/>
            <person name="Francoijs K.J."/>
            <person name="Nataraja K.N."/>
            <person name="Reddy Y.A.N."/>
            <person name="Phadnis S."/>
            <person name="Ravikumar R.L."/>
            <person name="Schlapbach R."/>
            <person name="Sreeman S.M."/>
            <person name="Shimizu K.K."/>
        </authorList>
    </citation>
    <scope>NUCLEOTIDE SEQUENCE</scope>
</reference>
<protein>
    <recommendedName>
        <fullName evidence="7">WRKY domain-containing protein</fullName>
    </recommendedName>
</protein>
<dbReference type="GO" id="GO:0043565">
    <property type="term" value="F:sequence-specific DNA binding"/>
    <property type="evidence" value="ECO:0007669"/>
    <property type="project" value="InterPro"/>
</dbReference>
<keyword evidence="3" id="KW-0238">DNA-binding</keyword>
<evidence type="ECO:0000256" key="5">
    <source>
        <dbReference type="ARBA" id="ARBA00023242"/>
    </source>
</evidence>
<dbReference type="Gene3D" id="2.20.25.80">
    <property type="entry name" value="WRKY domain"/>
    <property type="match status" value="1"/>
</dbReference>
<feature type="region of interest" description="Disordered" evidence="6">
    <location>
        <begin position="69"/>
        <end position="107"/>
    </location>
</feature>
<dbReference type="InterPro" id="IPR044810">
    <property type="entry name" value="WRKY_plant"/>
</dbReference>
<dbReference type="GO" id="GO:0005634">
    <property type="term" value="C:nucleus"/>
    <property type="evidence" value="ECO:0007669"/>
    <property type="project" value="UniProtKB-SubCell"/>
</dbReference>
<feature type="domain" description="WRKY" evidence="7">
    <location>
        <begin position="105"/>
        <end position="168"/>
    </location>
</feature>
<evidence type="ECO:0000256" key="1">
    <source>
        <dbReference type="ARBA" id="ARBA00004123"/>
    </source>
</evidence>
<dbReference type="InterPro" id="IPR003657">
    <property type="entry name" value="WRKY_dom"/>
</dbReference>
<dbReference type="GO" id="GO:0003700">
    <property type="term" value="F:DNA-binding transcription factor activity"/>
    <property type="evidence" value="ECO:0007669"/>
    <property type="project" value="InterPro"/>
</dbReference>
<organism evidence="8 9">
    <name type="scientific">Eleusine coracana subsp. coracana</name>
    <dbReference type="NCBI Taxonomy" id="191504"/>
    <lineage>
        <taxon>Eukaryota</taxon>
        <taxon>Viridiplantae</taxon>
        <taxon>Streptophyta</taxon>
        <taxon>Embryophyta</taxon>
        <taxon>Tracheophyta</taxon>
        <taxon>Spermatophyta</taxon>
        <taxon>Magnoliopsida</taxon>
        <taxon>Liliopsida</taxon>
        <taxon>Poales</taxon>
        <taxon>Poaceae</taxon>
        <taxon>PACMAD clade</taxon>
        <taxon>Chloridoideae</taxon>
        <taxon>Cynodonteae</taxon>
        <taxon>Eleusininae</taxon>
        <taxon>Eleusine</taxon>
    </lineage>
</organism>
<accession>A0AAV5DW88</accession>
<dbReference type="SMART" id="SM00774">
    <property type="entry name" value="WRKY"/>
    <property type="match status" value="1"/>
</dbReference>
<comment type="subcellular location">
    <subcellularLocation>
        <location evidence="1">Nucleus</location>
    </subcellularLocation>
</comment>
<dbReference type="PANTHER" id="PTHR31282">
    <property type="entry name" value="WRKY TRANSCRIPTION FACTOR 21-RELATED"/>
    <property type="match status" value="1"/>
</dbReference>
<dbReference type="AlphaFoldDB" id="A0AAV5DW88"/>
<sequence length="281" mass="30650">MAMACSSPAACAASELVAKGRESAAILQALLGQHPAAADDMPDGLLDLTEKILRCCDRALAALSVGTEDPAGGARKRTMAAAAPLATSSKRMRVSGGEEKGRRVEKQQTMEDGFIWRKYGQKEISDCKYPRLYFRCTYKDDRGCMAKRQVQQSEANPSVYLITYFGEHTCCRHDDETPAPFVNNFGLSTCGDGQPNVSPWSSCGGDDDGLAVSETSDLCNSPEKELAEMIEQSTAVPEQVGMSSWEWDPLDGCLDWEPVADEDGSFDIGQLINFDYIYLLQ</sequence>
<keyword evidence="5" id="KW-0539">Nucleus</keyword>
<feature type="compositionally biased region" description="Basic and acidic residues" evidence="6">
    <location>
        <begin position="96"/>
        <end position="107"/>
    </location>
</feature>
<keyword evidence="9" id="KW-1185">Reference proteome</keyword>
<gene>
    <name evidence="8" type="primary">gb01577</name>
    <name evidence="8" type="ORF">PR202_gb01577</name>
</gene>
<dbReference type="Proteomes" id="UP001054889">
    <property type="component" value="Unassembled WGS sequence"/>
</dbReference>
<proteinExistence type="predicted"/>
<evidence type="ECO:0000313" key="8">
    <source>
        <dbReference type="EMBL" id="GJN14722.1"/>
    </source>
</evidence>
<keyword evidence="2" id="KW-0805">Transcription regulation</keyword>